<sequence>MNFQVPVWEVSSYLAPMIKKGEVIEIKRENNTITASVAHFTTFAIIGRVPAPAPPEEEVVVPPEEEVVVPPE</sequence>
<protein>
    <submittedName>
        <fullName evidence="1">Uncharacterized protein</fullName>
    </submittedName>
</protein>
<gene>
    <name evidence="1" type="ORF">S12H4_57089</name>
</gene>
<name>X1UUC6_9ZZZZ</name>
<feature type="non-terminal residue" evidence="1">
    <location>
        <position position="72"/>
    </location>
</feature>
<proteinExistence type="predicted"/>
<evidence type="ECO:0000313" key="1">
    <source>
        <dbReference type="EMBL" id="GAJ21074.1"/>
    </source>
</evidence>
<dbReference type="AlphaFoldDB" id="X1UUC6"/>
<dbReference type="EMBL" id="BARW01036856">
    <property type="protein sequence ID" value="GAJ21074.1"/>
    <property type="molecule type" value="Genomic_DNA"/>
</dbReference>
<comment type="caution">
    <text evidence="1">The sequence shown here is derived from an EMBL/GenBank/DDBJ whole genome shotgun (WGS) entry which is preliminary data.</text>
</comment>
<reference evidence="1" key="1">
    <citation type="journal article" date="2014" name="Front. Microbiol.">
        <title>High frequency of phylogenetically diverse reductive dehalogenase-homologous genes in deep subseafloor sedimentary metagenomes.</title>
        <authorList>
            <person name="Kawai M."/>
            <person name="Futagami T."/>
            <person name="Toyoda A."/>
            <person name="Takaki Y."/>
            <person name="Nishi S."/>
            <person name="Hori S."/>
            <person name="Arai W."/>
            <person name="Tsubouchi T."/>
            <person name="Morono Y."/>
            <person name="Uchiyama I."/>
            <person name="Ito T."/>
            <person name="Fujiyama A."/>
            <person name="Inagaki F."/>
            <person name="Takami H."/>
        </authorList>
    </citation>
    <scope>NUCLEOTIDE SEQUENCE</scope>
    <source>
        <strain evidence="1">Expedition CK06-06</strain>
    </source>
</reference>
<accession>X1UUC6</accession>
<organism evidence="1">
    <name type="scientific">marine sediment metagenome</name>
    <dbReference type="NCBI Taxonomy" id="412755"/>
    <lineage>
        <taxon>unclassified sequences</taxon>
        <taxon>metagenomes</taxon>
        <taxon>ecological metagenomes</taxon>
    </lineage>
</organism>